<feature type="domain" description="Fungal-type protein kinase" evidence="2">
    <location>
        <begin position="209"/>
        <end position="623"/>
    </location>
</feature>
<organism evidence="3 4">
    <name type="scientific">Trametes cubensis</name>
    <dbReference type="NCBI Taxonomy" id="1111947"/>
    <lineage>
        <taxon>Eukaryota</taxon>
        <taxon>Fungi</taxon>
        <taxon>Dikarya</taxon>
        <taxon>Basidiomycota</taxon>
        <taxon>Agaricomycotina</taxon>
        <taxon>Agaricomycetes</taxon>
        <taxon>Polyporales</taxon>
        <taxon>Polyporaceae</taxon>
        <taxon>Trametes</taxon>
    </lineage>
</organism>
<feature type="region of interest" description="Disordered" evidence="1">
    <location>
        <begin position="1"/>
        <end position="33"/>
    </location>
</feature>
<dbReference type="InterPro" id="IPR040976">
    <property type="entry name" value="Pkinase_fungal"/>
</dbReference>
<evidence type="ECO:0000313" key="3">
    <source>
        <dbReference type="EMBL" id="KAJ8475226.1"/>
    </source>
</evidence>
<proteinExistence type="predicted"/>
<feature type="region of interest" description="Disordered" evidence="1">
    <location>
        <begin position="744"/>
        <end position="809"/>
    </location>
</feature>
<gene>
    <name evidence="3" type="ORF">ONZ51_g6695</name>
</gene>
<dbReference type="Pfam" id="PF17667">
    <property type="entry name" value="Pkinase_fungal"/>
    <property type="match status" value="1"/>
</dbReference>
<evidence type="ECO:0000256" key="1">
    <source>
        <dbReference type="SAM" id="MobiDB-lite"/>
    </source>
</evidence>
<comment type="caution">
    <text evidence="3">The sequence shown here is derived from an EMBL/GenBank/DDBJ whole genome shotgun (WGS) entry which is preliminary data.</text>
</comment>
<evidence type="ECO:0000259" key="2">
    <source>
        <dbReference type="Pfam" id="PF17667"/>
    </source>
</evidence>
<dbReference type="AlphaFoldDB" id="A0AAD7TU89"/>
<feature type="compositionally biased region" description="Polar residues" evidence="1">
    <location>
        <begin position="16"/>
        <end position="29"/>
    </location>
</feature>
<evidence type="ECO:0000313" key="4">
    <source>
        <dbReference type="Proteomes" id="UP001215151"/>
    </source>
</evidence>
<dbReference type="Proteomes" id="UP001215151">
    <property type="component" value="Unassembled WGS sequence"/>
</dbReference>
<dbReference type="EMBL" id="JAPEVG010000165">
    <property type="protein sequence ID" value="KAJ8475226.1"/>
    <property type="molecule type" value="Genomic_DNA"/>
</dbReference>
<keyword evidence="4" id="KW-1185">Reference proteome</keyword>
<feature type="compositionally biased region" description="Polar residues" evidence="1">
    <location>
        <begin position="773"/>
        <end position="787"/>
    </location>
</feature>
<reference evidence="3" key="1">
    <citation type="submission" date="2022-11" db="EMBL/GenBank/DDBJ databases">
        <title>Genome Sequence of Cubamyces cubensis.</title>
        <authorList>
            <person name="Buettner E."/>
        </authorList>
    </citation>
    <scope>NUCLEOTIDE SEQUENCE</scope>
    <source>
        <strain evidence="3">MPL-01</strain>
    </source>
</reference>
<dbReference type="SUPFAM" id="SSF56112">
    <property type="entry name" value="Protein kinase-like (PK-like)"/>
    <property type="match status" value="1"/>
</dbReference>
<dbReference type="PANTHER" id="PTHR38248:SF2">
    <property type="entry name" value="FUNK1 11"/>
    <property type="match status" value="1"/>
</dbReference>
<protein>
    <recommendedName>
        <fullName evidence="2">Fungal-type protein kinase domain-containing protein</fullName>
    </recommendedName>
</protein>
<sequence>MSLSTCDSGSHRDCVSDNSTASETGTSDQPPAWHDAIQGKVHIYGSDVDDYLRTFVPSQTPCNVSPPSIKLVEDWNPHKGKEKEVCDSLVKILTGIVKDFPEDRRPSFCNSHGVMFPFPFSQWADRHHPARPDLIVSFPGDRLPATMDTPGLSCVSMTLEAKGVADKDPFAASASGDTNDRAEQLVQHAVDARNLMFAHGFLATYTLGVYGSNIRIARFDHTCIVASPLLDLRTAEGLGSIQEFFWRFVHPWEGGSGAVVGCDTTSRKLTSADEMWLRTELADEADEMLGGVNLREGRVVQVYDDDEPDEPKTFLLFKLLDVNTRLFSRATMVWLSIEYTRTAGASSGRRDTDSPAVLCVTKESWRQWDSTPEQKFYQRLAETIPAEEWHGLPKLLHGGDLGVRDVKRWDATRSRKSWSGDDDILAGISGSSAPSRFSDTTWEDVPHPTHQTYSLRACGIYNAECMERSHVRLVVNTLGRPLSRFKSTKELVMAMRDAIHGHRLATTYGGVLHRDVSSGNIMIVDRPIPEYPDCKGVLHDFDFSSMSTTPPSDSTHAASSEVPLHNAEIDEDATWDDNSKKLKARTGTYYFIAHDLIDPNAVTTVHDVCHDLESYYWVLLWIVLRHTNCVGGYTCAELFRLGDDLQAAVSKHDWVGRLRLSFTIIGNPPLTALLQDFKRLVFHSLKDPEFGEPVPLTYETVLRVFDQAIAREDWPSDDKAIPFRPDGSSETDCVLPVSVHAAAVSTPTSKASDRKHKKRKRDHDAEERKSGAASESNLLDAASQYSGASMVAKRPKHGRHTGSSCDTVN</sequence>
<name>A0AAD7TU89_9APHY</name>
<dbReference type="PANTHER" id="PTHR38248">
    <property type="entry name" value="FUNK1 6"/>
    <property type="match status" value="1"/>
</dbReference>
<dbReference type="InterPro" id="IPR011009">
    <property type="entry name" value="Kinase-like_dom_sf"/>
</dbReference>
<accession>A0AAD7TU89</accession>